<dbReference type="SUPFAM" id="SSF46689">
    <property type="entry name" value="Homeodomain-like"/>
    <property type="match status" value="1"/>
</dbReference>
<dbReference type="RefSeq" id="WP_183509832.1">
    <property type="nucleotide sequence ID" value="NZ_BAABGK010000025.1"/>
</dbReference>
<name>A0A839QFN3_9MICC</name>
<dbReference type="Proteomes" id="UP000523000">
    <property type="component" value="Unassembled WGS sequence"/>
</dbReference>
<gene>
    <name evidence="4" type="ORF">E9229_000658</name>
</gene>
<keyword evidence="5" id="KW-1185">Reference proteome</keyword>
<evidence type="ECO:0000313" key="5">
    <source>
        <dbReference type="Proteomes" id="UP000523000"/>
    </source>
</evidence>
<evidence type="ECO:0000259" key="3">
    <source>
        <dbReference type="PROSITE" id="PS50977"/>
    </source>
</evidence>
<proteinExistence type="predicted"/>
<dbReference type="Gene3D" id="1.10.357.10">
    <property type="entry name" value="Tetracycline Repressor, domain 2"/>
    <property type="match status" value="1"/>
</dbReference>
<sequence>MSRPPVAKEKIIAAYVAMICDDGERAATMEATAALAGVSKGGLLYHFPSKESLAQAIIDGLNDLVARDLENMASAPEGPSRYFVRTSCIVGGEFDRFFNAVLRLAQGGHAPSLKALDTIQHSWLELIRGEVADEHAAEAIMLIGEGLYYQTSMPGAWYRSTFGEALEDLLVQVDRLKAEH</sequence>
<evidence type="ECO:0000256" key="2">
    <source>
        <dbReference type="PROSITE-ProRule" id="PRU00335"/>
    </source>
</evidence>
<dbReference type="PROSITE" id="PS50977">
    <property type="entry name" value="HTH_TETR_2"/>
    <property type="match status" value="1"/>
</dbReference>
<dbReference type="AlphaFoldDB" id="A0A839QFN3"/>
<organism evidence="4 5">
    <name type="scientific">Paeniglutamicibacter cryotolerans</name>
    <dbReference type="NCBI Taxonomy" id="670079"/>
    <lineage>
        <taxon>Bacteria</taxon>
        <taxon>Bacillati</taxon>
        <taxon>Actinomycetota</taxon>
        <taxon>Actinomycetes</taxon>
        <taxon>Micrococcales</taxon>
        <taxon>Micrococcaceae</taxon>
        <taxon>Paeniglutamicibacter</taxon>
    </lineage>
</organism>
<dbReference type="Pfam" id="PF00440">
    <property type="entry name" value="TetR_N"/>
    <property type="match status" value="1"/>
</dbReference>
<reference evidence="4 5" key="1">
    <citation type="submission" date="2020-08" db="EMBL/GenBank/DDBJ databases">
        <title>Sequencing the genomes of 1000 actinobacteria strains.</title>
        <authorList>
            <person name="Klenk H.-P."/>
        </authorList>
    </citation>
    <scope>NUCLEOTIDE SEQUENCE [LARGE SCALE GENOMIC DNA]</scope>
    <source>
        <strain evidence="4 5">DSM 22826</strain>
    </source>
</reference>
<evidence type="ECO:0000313" key="4">
    <source>
        <dbReference type="EMBL" id="MBB2994467.1"/>
    </source>
</evidence>
<dbReference type="EMBL" id="JACHVS010000001">
    <property type="protein sequence ID" value="MBB2994467.1"/>
    <property type="molecule type" value="Genomic_DNA"/>
</dbReference>
<comment type="caution">
    <text evidence="4">The sequence shown here is derived from an EMBL/GenBank/DDBJ whole genome shotgun (WGS) entry which is preliminary data.</text>
</comment>
<dbReference type="InterPro" id="IPR001647">
    <property type="entry name" value="HTH_TetR"/>
</dbReference>
<dbReference type="GO" id="GO:0003677">
    <property type="term" value="F:DNA binding"/>
    <property type="evidence" value="ECO:0007669"/>
    <property type="project" value="UniProtKB-UniRule"/>
</dbReference>
<dbReference type="InterPro" id="IPR009057">
    <property type="entry name" value="Homeodomain-like_sf"/>
</dbReference>
<feature type="DNA-binding region" description="H-T-H motif" evidence="2">
    <location>
        <begin position="28"/>
        <end position="47"/>
    </location>
</feature>
<keyword evidence="1 2" id="KW-0238">DNA-binding</keyword>
<feature type="domain" description="HTH tetR-type" evidence="3">
    <location>
        <begin position="5"/>
        <end position="65"/>
    </location>
</feature>
<protein>
    <submittedName>
        <fullName evidence="4">AcrR family transcriptional regulator</fullName>
    </submittedName>
</protein>
<accession>A0A839QFN3</accession>
<evidence type="ECO:0000256" key="1">
    <source>
        <dbReference type="ARBA" id="ARBA00023125"/>
    </source>
</evidence>